<dbReference type="InterPro" id="IPR006169">
    <property type="entry name" value="GTP1_OBG_dom"/>
</dbReference>
<evidence type="ECO:0000259" key="10">
    <source>
        <dbReference type="PROSITE" id="PS51883"/>
    </source>
</evidence>
<dbReference type="InterPro" id="IPR031167">
    <property type="entry name" value="G_OBG"/>
</dbReference>
<name>A0A2H0BVQ1_9BACT</name>
<dbReference type="AlphaFoldDB" id="A0A2H0BVQ1"/>
<sequence length="316" mass="34823">MLVTEIDILFKAGNGGDGKISFYKTRRGPDGGNGGQGGSIYITSTTDIYALTSLSGRSKIESETGQHGMSNKKHGKNSSDVEVRLPIGAEIRDKNTGEVFEVTDKDLRFLLCRGGWGGRGNWEFRSAANVAPKRAERGFNGQSRELYINLKLIADIGFMGFPNAGKSSLLKEITNANPKIGDYPFTTLEPNLGELNGKIIADIPGLIEGASDGKGLGTRFLKHVEKVSLFFHCLPADQENIIKSYKQIRKELEIFNPKLLEVPEIILLTKIDLKSEKEIKLIIKSLKKLKKEIIPVSIHDEDSLNKLKSYINSSSK</sequence>
<keyword evidence="6" id="KW-0460">Magnesium</keyword>
<dbReference type="PROSITE" id="PS00905">
    <property type="entry name" value="GTP1_OBG"/>
    <property type="match status" value="1"/>
</dbReference>
<dbReference type="GO" id="GO:0042254">
    <property type="term" value="P:ribosome biogenesis"/>
    <property type="evidence" value="ECO:0007669"/>
    <property type="project" value="UniProtKB-UniRule"/>
</dbReference>
<dbReference type="GO" id="GO:0005525">
    <property type="term" value="F:GTP binding"/>
    <property type="evidence" value="ECO:0007669"/>
    <property type="project" value="UniProtKB-KW"/>
</dbReference>
<dbReference type="GO" id="GO:0003924">
    <property type="term" value="F:GTPase activity"/>
    <property type="evidence" value="ECO:0007669"/>
    <property type="project" value="InterPro"/>
</dbReference>
<dbReference type="SUPFAM" id="SSF82051">
    <property type="entry name" value="Obg GTP-binding protein N-terminal domain"/>
    <property type="match status" value="1"/>
</dbReference>
<keyword evidence="7" id="KW-0342">GTP-binding</keyword>
<comment type="similarity">
    <text evidence="1">Belongs to the TRAFAC class OBG-HflX-like GTPase superfamily. OBG GTPase family.</text>
</comment>
<dbReference type="PANTHER" id="PTHR11702">
    <property type="entry name" value="DEVELOPMENTALLY REGULATED GTP-BINDING PROTEIN-RELATED"/>
    <property type="match status" value="1"/>
</dbReference>
<keyword evidence="2" id="KW-0963">Cytoplasm</keyword>
<keyword evidence="4" id="KW-0547">Nucleotide-binding</keyword>
<dbReference type="InterPro" id="IPR036726">
    <property type="entry name" value="GTP1_OBG_dom_sf"/>
</dbReference>
<dbReference type="InterPro" id="IPR027417">
    <property type="entry name" value="P-loop_NTPase"/>
</dbReference>
<evidence type="ECO:0000256" key="3">
    <source>
        <dbReference type="ARBA" id="ARBA00022723"/>
    </source>
</evidence>
<dbReference type="SUPFAM" id="SSF52540">
    <property type="entry name" value="P-loop containing nucleoside triphosphate hydrolases"/>
    <property type="match status" value="1"/>
</dbReference>
<dbReference type="FunFam" id="2.70.210.12:FF:000001">
    <property type="entry name" value="GTPase Obg"/>
    <property type="match status" value="1"/>
</dbReference>
<dbReference type="PRINTS" id="PR00326">
    <property type="entry name" value="GTP1OBG"/>
</dbReference>
<keyword evidence="3" id="KW-0479">Metal-binding</keyword>
<dbReference type="CDD" id="cd01898">
    <property type="entry name" value="Obg"/>
    <property type="match status" value="1"/>
</dbReference>
<proteinExistence type="inferred from homology"/>
<evidence type="ECO:0000259" key="9">
    <source>
        <dbReference type="PROSITE" id="PS51710"/>
    </source>
</evidence>
<gene>
    <name evidence="11" type="ORF">COW99_06020</name>
</gene>
<evidence type="ECO:0000256" key="6">
    <source>
        <dbReference type="ARBA" id="ARBA00022842"/>
    </source>
</evidence>
<reference evidence="11 12" key="1">
    <citation type="submission" date="2017-09" db="EMBL/GenBank/DDBJ databases">
        <title>Depth-based differentiation of microbial function through sediment-hosted aquifers and enrichment of novel symbionts in the deep terrestrial subsurface.</title>
        <authorList>
            <person name="Probst A.J."/>
            <person name="Ladd B."/>
            <person name="Jarett J.K."/>
            <person name="Geller-Mcgrath D.E."/>
            <person name="Sieber C.M."/>
            <person name="Emerson J.B."/>
            <person name="Anantharaman K."/>
            <person name="Thomas B.C."/>
            <person name="Malmstrom R."/>
            <person name="Stieglmeier M."/>
            <person name="Klingl A."/>
            <person name="Woyke T."/>
            <person name="Ryan C.M."/>
            <person name="Banfield J.F."/>
        </authorList>
    </citation>
    <scope>NUCLEOTIDE SEQUENCE [LARGE SCALE GENOMIC DNA]</scope>
    <source>
        <strain evidence="11">CG22_combo_CG10-13_8_21_14_all_38_20</strain>
    </source>
</reference>
<evidence type="ECO:0000256" key="7">
    <source>
        <dbReference type="ARBA" id="ARBA00023134"/>
    </source>
</evidence>
<dbReference type="EMBL" id="PCTA01000035">
    <property type="protein sequence ID" value="PIP61048.1"/>
    <property type="molecule type" value="Genomic_DNA"/>
</dbReference>
<dbReference type="PROSITE" id="PS51883">
    <property type="entry name" value="OBG"/>
    <property type="match status" value="1"/>
</dbReference>
<dbReference type="InterPro" id="IPR006073">
    <property type="entry name" value="GTP-bd"/>
</dbReference>
<dbReference type="InterPro" id="IPR005225">
    <property type="entry name" value="Small_GTP-bd"/>
</dbReference>
<feature type="domain" description="OBG-type G" evidence="9">
    <location>
        <begin position="154"/>
        <end position="316"/>
    </location>
</feature>
<dbReference type="InterPro" id="IPR014100">
    <property type="entry name" value="GTP-bd_Obg/CgtA"/>
</dbReference>
<comment type="caution">
    <text evidence="11">The sequence shown here is derived from an EMBL/GenBank/DDBJ whole genome shotgun (WGS) entry which is preliminary data.</text>
</comment>
<evidence type="ECO:0000256" key="5">
    <source>
        <dbReference type="ARBA" id="ARBA00022801"/>
    </source>
</evidence>
<evidence type="ECO:0000256" key="1">
    <source>
        <dbReference type="ARBA" id="ARBA00007699"/>
    </source>
</evidence>
<dbReference type="InterPro" id="IPR045086">
    <property type="entry name" value="OBG_GTPase"/>
</dbReference>
<dbReference type="GO" id="GO:0000287">
    <property type="term" value="F:magnesium ion binding"/>
    <property type="evidence" value="ECO:0007669"/>
    <property type="project" value="InterPro"/>
</dbReference>
<dbReference type="Gene3D" id="2.70.210.12">
    <property type="entry name" value="GTP1/OBG domain"/>
    <property type="match status" value="1"/>
</dbReference>
<dbReference type="Proteomes" id="UP000231246">
    <property type="component" value="Unassembled WGS sequence"/>
</dbReference>
<accession>A0A2H0BVQ1</accession>
<dbReference type="NCBIfam" id="TIGR02729">
    <property type="entry name" value="Obg_CgtA"/>
    <property type="match status" value="1"/>
</dbReference>
<feature type="domain" description="Obg" evidence="10">
    <location>
        <begin position="1"/>
        <end position="153"/>
    </location>
</feature>
<dbReference type="InterPro" id="IPR006074">
    <property type="entry name" value="GTP1-OBG_CS"/>
</dbReference>
<dbReference type="PIRSF" id="PIRSF002401">
    <property type="entry name" value="GTP_bd_Obg/CgtA"/>
    <property type="match status" value="1"/>
</dbReference>
<dbReference type="Pfam" id="PF01018">
    <property type="entry name" value="GTP1_OBG"/>
    <property type="match status" value="1"/>
</dbReference>
<dbReference type="NCBIfam" id="NF008956">
    <property type="entry name" value="PRK12299.1"/>
    <property type="match status" value="1"/>
</dbReference>
<keyword evidence="5" id="KW-0378">Hydrolase</keyword>
<dbReference type="NCBIfam" id="TIGR00231">
    <property type="entry name" value="small_GTP"/>
    <property type="match status" value="1"/>
</dbReference>
<evidence type="ECO:0000256" key="2">
    <source>
        <dbReference type="ARBA" id="ARBA00022490"/>
    </source>
</evidence>
<dbReference type="Pfam" id="PF01926">
    <property type="entry name" value="MMR_HSR1"/>
    <property type="match status" value="1"/>
</dbReference>
<dbReference type="PROSITE" id="PS51710">
    <property type="entry name" value="G_OBG"/>
    <property type="match status" value="1"/>
</dbReference>
<feature type="region of interest" description="Disordered" evidence="8">
    <location>
        <begin position="60"/>
        <end position="79"/>
    </location>
</feature>
<evidence type="ECO:0000313" key="12">
    <source>
        <dbReference type="Proteomes" id="UP000231246"/>
    </source>
</evidence>
<evidence type="ECO:0000313" key="11">
    <source>
        <dbReference type="EMBL" id="PIP61048.1"/>
    </source>
</evidence>
<organism evidence="11 12">
    <name type="scientific">Candidatus Roizmanbacteria bacterium CG22_combo_CG10-13_8_21_14_all_38_20</name>
    <dbReference type="NCBI Taxonomy" id="1974862"/>
    <lineage>
        <taxon>Bacteria</taxon>
        <taxon>Candidatus Roizmaniibacteriota</taxon>
    </lineage>
</organism>
<dbReference type="PANTHER" id="PTHR11702:SF31">
    <property type="entry name" value="MITOCHONDRIAL RIBOSOME-ASSOCIATED GTPASE 2"/>
    <property type="match status" value="1"/>
</dbReference>
<protein>
    <submittedName>
        <fullName evidence="11">GTPase ObgE</fullName>
    </submittedName>
</protein>
<dbReference type="Gene3D" id="3.40.50.300">
    <property type="entry name" value="P-loop containing nucleotide triphosphate hydrolases"/>
    <property type="match status" value="1"/>
</dbReference>
<evidence type="ECO:0000256" key="4">
    <source>
        <dbReference type="ARBA" id="ARBA00022741"/>
    </source>
</evidence>
<evidence type="ECO:0000256" key="8">
    <source>
        <dbReference type="SAM" id="MobiDB-lite"/>
    </source>
</evidence>